<dbReference type="EMBL" id="JAHCDA010000001">
    <property type="protein sequence ID" value="MBS7809961.1"/>
    <property type="molecule type" value="Genomic_DNA"/>
</dbReference>
<keyword evidence="2" id="KW-1185">Reference proteome</keyword>
<evidence type="ECO:0000313" key="1">
    <source>
        <dbReference type="EMBL" id="MBS7809961.1"/>
    </source>
</evidence>
<organism evidence="1 2">
    <name type="scientific">Roseococcus pinisoli</name>
    <dbReference type="NCBI Taxonomy" id="2835040"/>
    <lineage>
        <taxon>Bacteria</taxon>
        <taxon>Pseudomonadati</taxon>
        <taxon>Pseudomonadota</taxon>
        <taxon>Alphaproteobacteria</taxon>
        <taxon>Acetobacterales</taxon>
        <taxon>Roseomonadaceae</taxon>
        <taxon>Roseococcus</taxon>
    </lineage>
</organism>
<gene>
    <name evidence="1" type="ORF">KHU32_03365</name>
</gene>
<evidence type="ECO:0000313" key="2">
    <source>
        <dbReference type="Proteomes" id="UP000766336"/>
    </source>
</evidence>
<dbReference type="RefSeq" id="WP_213668613.1">
    <property type="nucleotide sequence ID" value="NZ_JAHCDA010000001.1"/>
</dbReference>
<name>A0ABS5Q8E9_9PROT</name>
<accession>A0ABS5Q8E9</accession>
<protein>
    <submittedName>
        <fullName evidence="1">Uncharacterized protein</fullName>
    </submittedName>
</protein>
<sequence>MFFPVSVDWRTALAAAPAGGLALFNPARGPLAVRQVARALLEEAAVLGGGQVLHLPGGDLLVGAQAAPGLRAGQLIAELTGKMPESWPLPEGRAQAEARCRNASPAGELPTLAALEARCAALPVTELSRLTFFAEGTSERPVAQRLAPVSLGLPDPGLEALAREWICRRLLAALADPAQRSALPALWPELRLILDLPQGGLSKGAATGSGIGALALLPLVSRADPARFASTEASLRAAGWAVGLVATDARALDWVEAPGAAWAVPVSAVPPRQLPAQLILLGQPVPDWARRPGVLHEVQTP</sequence>
<dbReference type="Proteomes" id="UP000766336">
    <property type="component" value="Unassembled WGS sequence"/>
</dbReference>
<proteinExistence type="predicted"/>
<reference evidence="1 2" key="1">
    <citation type="submission" date="2021-05" db="EMBL/GenBank/DDBJ databases">
        <title>Roseococcus sp. XZZS9, whole genome shotgun sequencing project.</title>
        <authorList>
            <person name="Zhao G."/>
            <person name="Shen L."/>
        </authorList>
    </citation>
    <scope>NUCLEOTIDE SEQUENCE [LARGE SCALE GENOMIC DNA]</scope>
    <source>
        <strain evidence="1 2">XZZS9</strain>
    </source>
</reference>
<comment type="caution">
    <text evidence="1">The sequence shown here is derived from an EMBL/GenBank/DDBJ whole genome shotgun (WGS) entry which is preliminary data.</text>
</comment>